<dbReference type="PROSITE" id="PS52016">
    <property type="entry name" value="TONB_DEPENDENT_REC_3"/>
    <property type="match status" value="1"/>
</dbReference>
<dbReference type="InterPro" id="IPR023997">
    <property type="entry name" value="TonB-dep_OMP_SusC/RagA_CS"/>
</dbReference>
<evidence type="ECO:0000256" key="5">
    <source>
        <dbReference type="ARBA" id="ARBA00023136"/>
    </source>
</evidence>
<evidence type="ECO:0000256" key="8">
    <source>
        <dbReference type="SAM" id="SignalP"/>
    </source>
</evidence>
<keyword evidence="2 7" id="KW-0813">Transport</keyword>
<dbReference type="Pfam" id="PF13715">
    <property type="entry name" value="CarbopepD_reg_2"/>
    <property type="match status" value="1"/>
</dbReference>
<evidence type="ECO:0000256" key="1">
    <source>
        <dbReference type="ARBA" id="ARBA00004571"/>
    </source>
</evidence>
<dbReference type="Gene3D" id="2.40.170.20">
    <property type="entry name" value="TonB-dependent receptor, beta-barrel domain"/>
    <property type="match status" value="1"/>
</dbReference>
<feature type="chain" id="PRO_5022917357" evidence="8">
    <location>
        <begin position="23"/>
        <end position="1045"/>
    </location>
</feature>
<dbReference type="Proteomes" id="UP000321734">
    <property type="component" value="Unassembled WGS sequence"/>
</dbReference>
<dbReference type="InterPro" id="IPR039426">
    <property type="entry name" value="TonB-dep_rcpt-like"/>
</dbReference>
<dbReference type="NCBIfam" id="TIGR04057">
    <property type="entry name" value="SusC_RagA_signa"/>
    <property type="match status" value="1"/>
</dbReference>
<name>A0A5C7ALQ3_9FLAO</name>
<dbReference type="EMBL" id="VORX01000003">
    <property type="protein sequence ID" value="TXE08533.1"/>
    <property type="molecule type" value="Genomic_DNA"/>
</dbReference>
<dbReference type="InterPro" id="IPR012910">
    <property type="entry name" value="Plug_dom"/>
</dbReference>
<dbReference type="RefSeq" id="WP_146892578.1">
    <property type="nucleotide sequence ID" value="NZ_VORX01000003.1"/>
</dbReference>
<dbReference type="OrthoDB" id="9768177at2"/>
<keyword evidence="4 7" id="KW-0812">Transmembrane</keyword>
<dbReference type="InterPro" id="IPR023996">
    <property type="entry name" value="TonB-dep_OMP_SusC/RagA"/>
</dbReference>
<keyword evidence="8" id="KW-0732">Signal</keyword>
<evidence type="ECO:0000256" key="6">
    <source>
        <dbReference type="ARBA" id="ARBA00023237"/>
    </source>
</evidence>
<evidence type="ECO:0000256" key="7">
    <source>
        <dbReference type="PROSITE-ProRule" id="PRU01360"/>
    </source>
</evidence>
<sequence>MRKKIRVSFLVVFTTLSSFVFAQNITVSGTVSNANGMPLPGVSIQVKDSNSGTTTDIDGKYQISATKGVVLTFSYLGFKTQEVIISDTTLNVNLLEDASALDEVVVTAMGISREKKSIGYSVQELKSEDLMKTPESNLVNALSGKIAGAQISSQGGAPGQGARIIIRGINSLDPGANNQPLFIVDGVPVSNDQFTAGGGAGRAATNRGADINMEDIENLTVLKGGAATALYGVRASNGAIIITTRKGRDGKASFSFSSTTTVDEVNKFPETQKTYTQGYKGVYDRDSFWPSWGPTVEEARALDPTHPKEIFNNYENAYKTGHSNNIHFSASGGSDKATFYSSFSRFDQQGVLDFSAYKKTGAKISGDIKLSDKFKVFSSLDYVNSGGPKIHASDFNERLTYWAPAKDVRDYEFTDGPLKGTMKGYEGDGAGGNNPIYGNKVNRYVDNVDRFFGNIGFNYNPFEGLNINYRFGMDYYSDKRTATAPGRTGIAGENYFEDNDDGYISETRILSKDLTSNIMVSYTTALNEKFDLTLRAGFDVFQRGYDRVTTNGNELEVYNLYHLSNAALITTSQLITKTRTVGLYGELGLAYDNFLYLTVTDRNDWASTLPKNNRSFNYPSVSVGYVFSENFNMPDWFDYGKLRGSWAQIGKDAVGAYLTSDVYRATASNFPVGDVTGWTRPDNKADPLLKSELTTEIEFGAELRFFKNRLGLDVSVYKSNAADQILGVPLSYSSGYSSYTTNAGEIENRGLEIMLNATPIRNESFSWNMNVNFSSNKNEVVSIKEGIENIFLESNFGYAGSSASQVLHVGEPYGNILGRSFARYYDNPADAAALTLDRSRPLLIGADGFPIINTTQKILGNSTPDWMMNIGNEFTYKNLTLGFNFDFRQGFEKYNNLDNYFAAFGIAPYTENRDQTIVFEGFKADGTPNTTPVFLGQGIGPDGKNYGDGYYRVRHRGATENFVQDASWIRLKNVRLSYDLPKSLLDRTVINRATLTASGTNLWLKTKFTGFDPEASESQGNADGFAGLGAYPGLRSYALTLRMNF</sequence>
<dbReference type="AlphaFoldDB" id="A0A5C7ALQ3"/>
<dbReference type="Gene3D" id="2.170.130.10">
    <property type="entry name" value="TonB-dependent receptor, plug domain"/>
    <property type="match status" value="1"/>
</dbReference>
<evidence type="ECO:0000313" key="11">
    <source>
        <dbReference type="Proteomes" id="UP000321734"/>
    </source>
</evidence>
<evidence type="ECO:0000256" key="4">
    <source>
        <dbReference type="ARBA" id="ARBA00022692"/>
    </source>
</evidence>
<evidence type="ECO:0000259" key="9">
    <source>
        <dbReference type="Pfam" id="PF07715"/>
    </source>
</evidence>
<dbReference type="InterPro" id="IPR008969">
    <property type="entry name" value="CarboxyPept-like_regulatory"/>
</dbReference>
<reference evidence="10 11" key="1">
    <citation type="submission" date="2019-08" db="EMBL/GenBank/DDBJ databases">
        <title>Genome sequence of Gelidibacter salicanalis IC162T.</title>
        <authorList>
            <person name="Bowman J.P."/>
        </authorList>
    </citation>
    <scope>NUCLEOTIDE SEQUENCE [LARGE SCALE GENOMIC DNA]</scope>
    <source>
        <strain evidence="10 11">IC162</strain>
    </source>
</reference>
<feature type="signal peptide" evidence="8">
    <location>
        <begin position="1"/>
        <end position="22"/>
    </location>
</feature>
<dbReference type="GO" id="GO:0009279">
    <property type="term" value="C:cell outer membrane"/>
    <property type="evidence" value="ECO:0007669"/>
    <property type="project" value="UniProtKB-SubCell"/>
</dbReference>
<dbReference type="Gene3D" id="2.60.40.1120">
    <property type="entry name" value="Carboxypeptidase-like, regulatory domain"/>
    <property type="match status" value="1"/>
</dbReference>
<proteinExistence type="inferred from homology"/>
<evidence type="ECO:0000256" key="3">
    <source>
        <dbReference type="ARBA" id="ARBA00022452"/>
    </source>
</evidence>
<accession>A0A5C7ALQ3</accession>
<dbReference type="NCBIfam" id="TIGR04056">
    <property type="entry name" value="OMP_RagA_SusC"/>
    <property type="match status" value="1"/>
</dbReference>
<feature type="domain" description="TonB-dependent receptor plug" evidence="9">
    <location>
        <begin position="115"/>
        <end position="239"/>
    </location>
</feature>
<keyword evidence="11" id="KW-1185">Reference proteome</keyword>
<comment type="similarity">
    <text evidence="7">Belongs to the TonB-dependent receptor family.</text>
</comment>
<comment type="subcellular location">
    <subcellularLocation>
        <location evidence="1 7">Cell outer membrane</location>
        <topology evidence="1 7">Multi-pass membrane protein</topology>
    </subcellularLocation>
</comment>
<keyword evidence="3 7" id="KW-1134">Transmembrane beta strand</keyword>
<keyword evidence="5 7" id="KW-0472">Membrane</keyword>
<dbReference type="SUPFAM" id="SSF56935">
    <property type="entry name" value="Porins"/>
    <property type="match status" value="1"/>
</dbReference>
<dbReference type="Pfam" id="PF07715">
    <property type="entry name" value="Plug"/>
    <property type="match status" value="1"/>
</dbReference>
<protein>
    <submittedName>
        <fullName evidence="10">SusC/RagA family TonB-linked outer membrane protein</fullName>
    </submittedName>
</protein>
<gene>
    <name evidence="10" type="ORF">ES711_08495</name>
</gene>
<dbReference type="SUPFAM" id="SSF49464">
    <property type="entry name" value="Carboxypeptidase regulatory domain-like"/>
    <property type="match status" value="1"/>
</dbReference>
<organism evidence="10 11">
    <name type="scientific">Gelidibacter salicanalis</name>
    <dbReference type="NCBI Taxonomy" id="291193"/>
    <lineage>
        <taxon>Bacteria</taxon>
        <taxon>Pseudomonadati</taxon>
        <taxon>Bacteroidota</taxon>
        <taxon>Flavobacteriia</taxon>
        <taxon>Flavobacteriales</taxon>
        <taxon>Flavobacteriaceae</taxon>
        <taxon>Gelidibacter</taxon>
    </lineage>
</organism>
<evidence type="ECO:0000313" key="10">
    <source>
        <dbReference type="EMBL" id="TXE08533.1"/>
    </source>
</evidence>
<keyword evidence="6 7" id="KW-0998">Cell outer membrane</keyword>
<dbReference type="InterPro" id="IPR037066">
    <property type="entry name" value="Plug_dom_sf"/>
</dbReference>
<comment type="caution">
    <text evidence="10">The sequence shown here is derived from an EMBL/GenBank/DDBJ whole genome shotgun (WGS) entry which is preliminary data.</text>
</comment>
<dbReference type="InterPro" id="IPR036942">
    <property type="entry name" value="Beta-barrel_TonB_sf"/>
</dbReference>
<evidence type="ECO:0000256" key="2">
    <source>
        <dbReference type="ARBA" id="ARBA00022448"/>
    </source>
</evidence>